<sequence>MSLKKRERRVPRGLDSREYPRITLDPLDFVISAKRAEGLCERTLVDYA</sequence>
<keyword evidence="2" id="KW-1185">Reference proteome</keyword>
<evidence type="ECO:0000313" key="2">
    <source>
        <dbReference type="Proteomes" id="UP000029278"/>
    </source>
</evidence>
<name>A0A090ZIY8_PAEMA</name>
<comment type="caution">
    <text evidence="1">The sequence shown here is derived from an EMBL/GenBank/DDBJ whole genome shotgun (WGS) entry which is preliminary data.</text>
</comment>
<proteinExistence type="predicted"/>
<accession>A0A090ZIY8</accession>
<evidence type="ECO:0000313" key="1">
    <source>
        <dbReference type="EMBL" id="KFN10378.1"/>
    </source>
</evidence>
<dbReference type="HOGENOM" id="CLU_3155690_0_0_9"/>
<dbReference type="EMBL" id="JMQA01000018">
    <property type="protein sequence ID" value="KFN10378.1"/>
    <property type="molecule type" value="Genomic_DNA"/>
</dbReference>
<protein>
    <submittedName>
        <fullName evidence="1">Integrase domain protein</fullName>
    </submittedName>
</protein>
<reference evidence="1 2" key="1">
    <citation type="submission" date="2014-04" db="EMBL/GenBank/DDBJ databases">
        <authorList>
            <person name="Bishop-Lilly K.A."/>
            <person name="Broomall S.M."/>
            <person name="Chain P.S."/>
            <person name="Chertkov O."/>
            <person name="Coyne S.R."/>
            <person name="Daligault H.E."/>
            <person name="Davenport K.W."/>
            <person name="Erkkila T."/>
            <person name="Frey K.G."/>
            <person name="Gibbons H.S."/>
            <person name="Gu W."/>
            <person name="Jaissle J."/>
            <person name="Johnson S.L."/>
            <person name="Koroleva G.I."/>
            <person name="Ladner J.T."/>
            <person name="Lo C.-C."/>
            <person name="Minogue T.D."/>
            <person name="Munk C."/>
            <person name="Palacios G.F."/>
            <person name="Redden C.L."/>
            <person name="Rosenzweig C.N."/>
            <person name="Scholz M.B."/>
            <person name="Teshima H."/>
            <person name="Xu Y."/>
        </authorList>
    </citation>
    <scope>NUCLEOTIDE SEQUENCE [LARGE SCALE GENOMIC DNA]</scope>
    <source>
        <strain evidence="1 2">8244</strain>
    </source>
</reference>
<organism evidence="1 2">
    <name type="scientific">Paenibacillus macerans</name>
    <name type="common">Bacillus macerans</name>
    <dbReference type="NCBI Taxonomy" id="44252"/>
    <lineage>
        <taxon>Bacteria</taxon>
        <taxon>Bacillati</taxon>
        <taxon>Bacillota</taxon>
        <taxon>Bacilli</taxon>
        <taxon>Bacillales</taxon>
        <taxon>Paenibacillaceae</taxon>
        <taxon>Paenibacillus</taxon>
    </lineage>
</organism>
<dbReference type="Proteomes" id="UP000029278">
    <property type="component" value="Unassembled WGS sequence"/>
</dbReference>
<dbReference type="AlphaFoldDB" id="A0A090ZIY8"/>
<gene>
    <name evidence="1" type="ORF">DJ90_960</name>
</gene>